<proteinExistence type="predicted"/>
<keyword evidence="3" id="KW-1185">Reference proteome</keyword>
<accession>A0ABP7E5Q3</accession>
<evidence type="ECO:0008006" key="4">
    <source>
        <dbReference type="Google" id="ProtNLM"/>
    </source>
</evidence>
<name>A0ABP7E5Q3_9ACTN</name>
<reference evidence="3" key="1">
    <citation type="journal article" date="2019" name="Int. J. Syst. Evol. Microbiol.">
        <title>The Global Catalogue of Microorganisms (GCM) 10K type strain sequencing project: providing services to taxonomists for standard genome sequencing and annotation.</title>
        <authorList>
            <consortium name="The Broad Institute Genomics Platform"/>
            <consortium name="The Broad Institute Genome Sequencing Center for Infectious Disease"/>
            <person name="Wu L."/>
            <person name="Ma J."/>
        </authorList>
    </citation>
    <scope>NUCLEOTIDE SEQUENCE [LARGE SCALE GENOMIC DNA]</scope>
    <source>
        <strain evidence="3">JCM 16904</strain>
    </source>
</reference>
<keyword evidence="1" id="KW-0812">Transmembrane</keyword>
<evidence type="ECO:0000313" key="3">
    <source>
        <dbReference type="Proteomes" id="UP001500902"/>
    </source>
</evidence>
<keyword evidence="1" id="KW-0472">Membrane</keyword>
<protein>
    <recommendedName>
        <fullName evidence="4">CU044_5270 family protein</fullName>
    </recommendedName>
</protein>
<keyword evidence="1" id="KW-1133">Transmembrane helix</keyword>
<gene>
    <name evidence="2" type="ORF">GCM10022224_095400</name>
</gene>
<dbReference type="NCBIfam" id="NF038083">
    <property type="entry name" value="CU044_5270_fam"/>
    <property type="match status" value="1"/>
</dbReference>
<organism evidence="2 3">
    <name type="scientific">Nonomuraea antimicrobica</name>
    <dbReference type="NCBI Taxonomy" id="561173"/>
    <lineage>
        <taxon>Bacteria</taxon>
        <taxon>Bacillati</taxon>
        <taxon>Actinomycetota</taxon>
        <taxon>Actinomycetes</taxon>
        <taxon>Streptosporangiales</taxon>
        <taxon>Streptosporangiaceae</taxon>
        <taxon>Nonomuraea</taxon>
    </lineage>
</organism>
<dbReference type="Proteomes" id="UP001500902">
    <property type="component" value="Unassembled WGS sequence"/>
</dbReference>
<evidence type="ECO:0000256" key="1">
    <source>
        <dbReference type="SAM" id="Phobius"/>
    </source>
</evidence>
<evidence type="ECO:0000313" key="2">
    <source>
        <dbReference type="EMBL" id="GAA3714671.1"/>
    </source>
</evidence>
<dbReference type="InterPro" id="IPR047789">
    <property type="entry name" value="CU044_5270-like"/>
</dbReference>
<feature type="transmembrane region" description="Helical" evidence="1">
    <location>
        <begin position="38"/>
        <end position="60"/>
    </location>
</feature>
<sequence length="327" mass="35736">MDDLELLRELRADVPAPSAERLRVVRARALRRRARLRAVPFLLTAATVTVAAVLVGAVAMTGAGSPPAGPTATLRTKTVSAQAVLQQAAWVVQRRRPAAAPRPEQWIYRKRVVRQPGGSDKVEEYWTRYDGLRQAHRQGQGPIETRTYTPDPADDDLTPQEFAAKLAALPTDPRKLLAQVKADPLWAAEPEGRPAEPADVRAFRVLSVYLDQEVPLPPELHAAIFRAMAEIPGVRVDAGVRDAAGRAGIGIAYEPGPAACPRCYNGRGLLIERSYIILDPTTYAYLGRHVVQFQDYIVDGEVAVPRGADYLSAELARGIVDRPALPR</sequence>
<dbReference type="EMBL" id="BAAAZP010000226">
    <property type="protein sequence ID" value="GAA3714671.1"/>
    <property type="molecule type" value="Genomic_DNA"/>
</dbReference>
<comment type="caution">
    <text evidence="2">The sequence shown here is derived from an EMBL/GenBank/DDBJ whole genome shotgun (WGS) entry which is preliminary data.</text>
</comment>
<dbReference type="RefSeq" id="WP_344895174.1">
    <property type="nucleotide sequence ID" value="NZ_BAAAZP010000226.1"/>
</dbReference>